<evidence type="ECO:0000256" key="5">
    <source>
        <dbReference type="SAM" id="Phobius"/>
    </source>
</evidence>
<feature type="transmembrane region" description="Helical" evidence="5">
    <location>
        <begin position="201"/>
        <end position="233"/>
    </location>
</feature>
<keyword evidence="2 5" id="KW-0812">Transmembrane</keyword>
<dbReference type="InterPro" id="IPR007016">
    <property type="entry name" value="O-antigen_ligase-rel_domated"/>
</dbReference>
<name>A0A1H9X2U4_9RHOB</name>
<keyword evidence="4 5" id="KW-0472">Membrane</keyword>
<feature type="transmembrane region" description="Helical" evidence="5">
    <location>
        <begin position="74"/>
        <end position="96"/>
    </location>
</feature>
<dbReference type="InterPro" id="IPR051533">
    <property type="entry name" value="WaaL-like"/>
</dbReference>
<protein>
    <submittedName>
        <fullName evidence="7">Exopolysaccharide production protein ExoQ</fullName>
    </submittedName>
</protein>
<feature type="transmembrane region" description="Helical" evidence="5">
    <location>
        <begin position="335"/>
        <end position="355"/>
    </location>
</feature>
<feature type="transmembrane region" description="Helical" evidence="5">
    <location>
        <begin position="367"/>
        <end position="385"/>
    </location>
</feature>
<feature type="transmembrane region" description="Helical" evidence="5">
    <location>
        <begin position="18"/>
        <end position="38"/>
    </location>
</feature>
<feature type="transmembrane region" description="Helical" evidence="5">
    <location>
        <begin position="50"/>
        <end position="68"/>
    </location>
</feature>
<feature type="transmembrane region" description="Helical" evidence="5">
    <location>
        <begin position="173"/>
        <end position="189"/>
    </location>
</feature>
<keyword evidence="8" id="KW-1185">Reference proteome</keyword>
<evidence type="ECO:0000256" key="2">
    <source>
        <dbReference type="ARBA" id="ARBA00022692"/>
    </source>
</evidence>
<feature type="transmembrane region" description="Helical" evidence="5">
    <location>
        <begin position="108"/>
        <end position="125"/>
    </location>
</feature>
<sequence length="430" mass="46083">MTQSPPESREAALRLAEWIGVGLALFLLSGAIFPLRAMGADNVLDEAERAGLRILQLPVYLLTLALAARHSSQVFVAVVRNLPMAALLALCVASVFWSVSGSITGRRVIALLMTMLLAYVIAIRFTPRQQLLLFGGVLGLCTGLSLAAGAVMPGTAYAPGDGALRGVFLHKNVVGWTGIFTFVLGIAGIHDHARKVRRASWVLAVMGLVGVLASTSVTSLFGATVGAGLLVVVKSIMRHRGFRRMVLTLILLELAAVLLIALSLYLVPLLDALGKDSTLTGRVPLWETVDTKIAARPVLGYGYGAFWTDGNLAAWEIWSQLQWKAPHAHNGYRDLLLNFGVIGVGVFYVVIAKAVRQGIALCTRDPSGGWLWPMLAIGVTLVLNLSETTFLVQNDLLWLLCATGILSISFRHGAETVERPRHVRVAAAAA</sequence>
<evidence type="ECO:0000256" key="1">
    <source>
        <dbReference type="ARBA" id="ARBA00004141"/>
    </source>
</evidence>
<evidence type="ECO:0000256" key="4">
    <source>
        <dbReference type="ARBA" id="ARBA00023136"/>
    </source>
</evidence>
<dbReference type="Proteomes" id="UP000198885">
    <property type="component" value="Unassembled WGS sequence"/>
</dbReference>
<dbReference type="STRING" id="641238.SAMN04490244_11713"/>
<reference evidence="7 8" key="1">
    <citation type="submission" date="2016-10" db="EMBL/GenBank/DDBJ databases">
        <authorList>
            <person name="de Groot N.N."/>
        </authorList>
    </citation>
    <scope>NUCLEOTIDE SEQUENCE [LARGE SCALE GENOMIC DNA]</scope>
    <source>
        <strain evidence="7 8">DSM 23042</strain>
    </source>
</reference>
<organism evidence="7 8">
    <name type="scientific">Tranquillimonas rosea</name>
    <dbReference type="NCBI Taxonomy" id="641238"/>
    <lineage>
        <taxon>Bacteria</taxon>
        <taxon>Pseudomonadati</taxon>
        <taxon>Pseudomonadota</taxon>
        <taxon>Alphaproteobacteria</taxon>
        <taxon>Rhodobacterales</taxon>
        <taxon>Roseobacteraceae</taxon>
        <taxon>Tranquillimonas</taxon>
    </lineage>
</organism>
<dbReference type="PANTHER" id="PTHR37422">
    <property type="entry name" value="TEICHURONIC ACID BIOSYNTHESIS PROTEIN TUAE"/>
    <property type="match status" value="1"/>
</dbReference>
<gene>
    <name evidence="7" type="ORF">SAMN04490244_11713</name>
</gene>
<feature type="transmembrane region" description="Helical" evidence="5">
    <location>
        <begin position="245"/>
        <end position="267"/>
    </location>
</feature>
<feature type="transmembrane region" description="Helical" evidence="5">
    <location>
        <begin position="131"/>
        <end position="152"/>
    </location>
</feature>
<evidence type="ECO:0000313" key="7">
    <source>
        <dbReference type="EMBL" id="SES40435.1"/>
    </source>
</evidence>
<accession>A0A1H9X2U4</accession>
<evidence type="ECO:0000256" key="3">
    <source>
        <dbReference type="ARBA" id="ARBA00022989"/>
    </source>
</evidence>
<proteinExistence type="predicted"/>
<keyword evidence="3 5" id="KW-1133">Transmembrane helix</keyword>
<dbReference type="RefSeq" id="WP_235859947.1">
    <property type="nucleotide sequence ID" value="NZ_FOGU01000017.1"/>
</dbReference>
<dbReference type="PANTHER" id="PTHR37422:SF17">
    <property type="entry name" value="O-ANTIGEN LIGASE"/>
    <property type="match status" value="1"/>
</dbReference>
<dbReference type="AlphaFoldDB" id="A0A1H9X2U4"/>
<feature type="domain" description="O-antigen ligase-related" evidence="6">
    <location>
        <begin position="203"/>
        <end position="347"/>
    </location>
</feature>
<comment type="subcellular location">
    <subcellularLocation>
        <location evidence="1">Membrane</location>
        <topology evidence="1">Multi-pass membrane protein</topology>
    </subcellularLocation>
</comment>
<evidence type="ECO:0000259" key="6">
    <source>
        <dbReference type="Pfam" id="PF04932"/>
    </source>
</evidence>
<evidence type="ECO:0000313" key="8">
    <source>
        <dbReference type="Proteomes" id="UP000198885"/>
    </source>
</evidence>
<dbReference type="GO" id="GO:0016020">
    <property type="term" value="C:membrane"/>
    <property type="evidence" value="ECO:0007669"/>
    <property type="project" value="UniProtKB-SubCell"/>
</dbReference>
<dbReference type="Pfam" id="PF04932">
    <property type="entry name" value="Wzy_C"/>
    <property type="match status" value="1"/>
</dbReference>
<dbReference type="EMBL" id="FOGU01000017">
    <property type="protein sequence ID" value="SES40435.1"/>
    <property type="molecule type" value="Genomic_DNA"/>
</dbReference>